<gene>
    <name evidence="3" type="ORF">M8231_10120</name>
</gene>
<dbReference type="PANTHER" id="PTHR37810:SF5">
    <property type="entry name" value="IMMUNITY PROTEIN SDPI"/>
    <property type="match status" value="1"/>
</dbReference>
<keyword evidence="1" id="KW-1133">Transmembrane helix</keyword>
<dbReference type="Pfam" id="PF13630">
    <property type="entry name" value="SdpI"/>
    <property type="match status" value="1"/>
</dbReference>
<accession>A0ABY4SKX2</accession>
<dbReference type="InterPro" id="IPR025962">
    <property type="entry name" value="SdpI/YhfL"/>
</dbReference>
<feature type="transmembrane region" description="Helical" evidence="1">
    <location>
        <begin position="170"/>
        <end position="188"/>
    </location>
</feature>
<sequence length="226" mass="24557">MTTRRLTLLDIATAIMTVVILAMALWAATRAPDVAYPMHFNTRGEPDRWGDRTELAVLLGFMAAMTAITAGMMGWYAEKAEDPARRRSLRMGQMVSLVSIGGVTGLILWFTVGAMTNGQPPAIGWAMAVTGLILAVVGGGLGRVGPNPIVGVRTPWSYKSRLAWDRSNRLAGRLFFWIGLGLIVAAPIAPQPAASIAMVVMILVAAIWPIVESWRVWRSDPDRQPF</sequence>
<protein>
    <submittedName>
        <fullName evidence="3">SdpI family protein</fullName>
    </submittedName>
</protein>
<keyword evidence="1" id="KW-0812">Transmembrane</keyword>
<keyword evidence="4" id="KW-1185">Reference proteome</keyword>
<reference evidence="3" key="1">
    <citation type="submission" date="2022-05" db="EMBL/GenBank/DDBJ databases">
        <title>Brevundimonas albigilva TT17 genome sequence.</title>
        <authorList>
            <person name="Lee K."/>
            <person name="Son H."/>
        </authorList>
    </citation>
    <scope>NUCLEOTIDE SEQUENCE</scope>
    <source>
        <strain evidence="3">TT17</strain>
    </source>
</reference>
<organism evidence="3 4">
    <name type="scientific">Brevundimonas albigilva</name>
    <dbReference type="NCBI Taxonomy" id="1312364"/>
    <lineage>
        <taxon>Bacteria</taxon>
        <taxon>Pseudomonadati</taxon>
        <taxon>Pseudomonadota</taxon>
        <taxon>Alphaproteobacteria</taxon>
        <taxon>Caulobacterales</taxon>
        <taxon>Caulobacteraceae</taxon>
        <taxon>Brevundimonas</taxon>
    </lineage>
</organism>
<feature type="transmembrane region" description="Helical" evidence="1">
    <location>
        <begin position="7"/>
        <end position="28"/>
    </location>
</feature>
<evidence type="ECO:0000313" key="3">
    <source>
        <dbReference type="EMBL" id="URI14182.1"/>
    </source>
</evidence>
<evidence type="ECO:0000313" key="4">
    <source>
        <dbReference type="Proteomes" id="UP001055429"/>
    </source>
</evidence>
<dbReference type="Proteomes" id="UP001055429">
    <property type="component" value="Chromosome"/>
</dbReference>
<feature type="transmembrane region" description="Helical" evidence="1">
    <location>
        <begin position="194"/>
        <end position="211"/>
    </location>
</feature>
<evidence type="ECO:0000256" key="1">
    <source>
        <dbReference type="SAM" id="Phobius"/>
    </source>
</evidence>
<dbReference type="PANTHER" id="PTHR37810">
    <property type="entry name" value="IMMUNITY PROTEIN SDPI"/>
    <property type="match status" value="1"/>
</dbReference>
<name>A0ABY4SKX2_9CAUL</name>
<feature type="transmembrane region" description="Helical" evidence="1">
    <location>
        <begin position="89"/>
        <end position="110"/>
    </location>
</feature>
<dbReference type="RefSeq" id="WP_249750078.1">
    <property type="nucleotide sequence ID" value="NZ_CP097298.1"/>
</dbReference>
<proteinExistence type="predicted"/>
<feature type="transmembrane region" description="Helical" evidence="1">
    <location>
        <begin position="122"/>
        <end position="141"/>
    </location>
</feature>
<dbReference type="InterPro" id="IPR026272">
    <property type="entry name" value="SdpI"/>
</dbReference>
<dbReference type="PIRSF" id="PIRSF038959">
    <property type="entry name" value="SdpI"/>
    <property type="match status" value="1"/>
</dbReference>
<dbReference type="Pfam" id="PF07853">
    <property type="entry name" value="DUF1648"/>
    <property type="match status" value="1"/>
</dbReference>
<dbReference type="InterPro" id="IPR012867">
    <property type="entry name" value="DUF1648"/>
</dbReference>
<keyword evidence="1" id="KW-0472">Membrane</keyword>
<feature type="domain" description="DUF1648" evidence="2">
    <location>
        <begin position="15"/>
        <end position="62"/>
    </location>
</feature>
<feature type="transmembrane region" description="Helical" evidence="1">
    <location>
        <begin position="55"/>
        <end position="77"/>
    </location>
</feature>
<evidence type="ECO:0000259" key="2">
    <source>
        <dbReference type="Pfam" id="PF07853"/>
    </source>
</evidence>
<dbReference type="EMBL" id="CP097649">
    <property type="protein sequence ID" value="URI14182.1"/>
    <property type="molecule type" value="Genomic_DNA"/>
</dbReference>